<keyword evidence="1" id="KW-0229">DNA integration</keyword>
<dbReference type="RefSeq" id="WP_152067541.1">
    <property type="nucleotide sequence ID" value="NZ_CABWIF010000006.1"/>
</dbReference>
<feature type="active site" description="O-(5'-phospho-DNA)-serine intermediate" evidence="4 5">
    <location>
        <position position="25"/>
    </location>
</feature>
<dbReference type="GO" id="GO:0003677">
    <property type="term" value="F:DNA binding"/>
    <property type="evidence" value="ECO:0007669"/>
    <property type="project" value="UniProtKB-KW"/>
</dbReference>
<keyword evidence="3" id="KW-0233">DNA recombination</keyword>
<gene>
    <name evidence="9" type="primary">tnpR</name>
    <name evidence="9" type="ORF">CKJAJONC_01422</name>
</gene>
<dbReference type="Gene3D" id="3.40.50.1390">
    <property type="entry name" value="Resolvase, N-terminal catalytic domain"/>
    <property type="match status" value="1"/>
</dbReference>
<keyword evidence="2" id="KW-0238">DNA-binding</keyword>
<evidence type="ECO:0000256" key="3">
    <source>
        <dbReference type="ARBA" id="ARBA00023172"/>
    </source>
</evidence>
<dbReference type="InterPro" id="IPR011109">
    <property type="entry name" value="DNA_bind_recombinase_dom"/>
</dbReference>
<evidence type="ECO:0000313" key="9">
    <source>
        <dbReference type="EMBL" id="VWL90468.1"/>
    </source>
</evidence>
<dbReference type="PANTHER" id="PTHR30461:SF23">
    <property type="entry name" value="DNA RECOMBINASE-RELATED"/>
    <property type="match status" value="1"/>
</dbReference>
<feature type="coiled-coil region" evidence="6">
    <location>
        <begin position="413"/>
        <end position="489"/>
    </location>
</feature>
<dbReference type="Proteomes" id="UP000368032">
    <property type="component" value="Unassembled WGS sequence"/>
</dbReference>
<protein>
    <submittedName>
        <fullName evidence="9">Transposon gamma-delta resolvase</fullName>
    </submittedName>
</protein>
<dbReference type="CDD" id="cd00338">
    <property type="entry name" value="Ser_Recombinase"/>
    <property type="match status" value="1"/>
</dbReference>
<evidence type="ECO:0000256" key="1">
    <source>
        <dbReference type="ARBA" id="ARBA00022908"/>
    </source>
</evidence>
<evidence type="ECO:0000259" key="8">
    <source>
        <dbReference type="PROSITE" id="PS51737"/>
    </source>
</evidence>
<dbReference type="Pfam" id="PF07508">
    <property type="entry name" value="Recombinase"/>
    <property type="match status" value="1"/>
</dbReference>
<sequence length="599" mass="68902">MSTNKELREGVADKAKTCFLYVRVSTKMQVENGESIEAQLYDLRDYAKRNNLRILHEYIDDGYSGKNITGRPHFQEMMEEIKSGVRADYVLVFKLSRFGRNAADALSSLQLMQDYGTNLVCIKDGINSEAQMGKMMIAFMSAFAEMERENILVQTMAGREQKAREGKWNGGQAPYGYKLVKDEKGKGHLEIDEDEAEIVRIIFREYTKNGKGVMALASWLNAQGYRKNVRGNGKYEHFVPTFLKNVLCNPVYIGKIAYGRRRTTPVKGKRNEYRMIKQSDYDVYDGEHEAIIDEATWNAAQERMAEESHPFPEAKTGEHVHLLTGMLICPVCGRKMIANVSHGKRKKDGTVGKSTYAYACKYSKKQFGPSCTFTRQFKQEYIDREVIEVIAHAAYSDVFEERVRDELDAAVDIEKLEADVERIGKALDNNKAARRMLSRKLDSLDVSDRSYERKYEDMQARLDKLYDEYADIETAFDDANSKLESAKEKQVTTARIYEMLDEFREHFDEYDPVRKKEILRQVVDSVEINPDANPKKGDTIVTRVRFKCPVSFYPTLPEEAYDALGVKEFNRLETTEYVSEKKSRVDEDTVETVAVLERR</sequence>
<dbReference type="SMART" id="SM00857">
    <property type="entry name" value="Resolvase"/>
    <property type="match status" value="1"/>
</dbReference>
<name>A0A5K1IQE6_9ACTN</name>
<dbReference type="InterPro" id="IPR050639">
    <property type="entry name" value="SSR_resolvase"/>
</dbReference>
<proteinExistence type="predicted"/>
<dbReference type="AlphaFoldDB" id="A0A5K1IQE6"/>
<dbReference type="InterPro" id="IPR006118">
    <property type="entry name" value="Recombinase_CS"/>
</dbReference>
<dbReference type="Gene3D" id="3.90.1750.20">
    <property type="entry name" value="Putative Large Serine Recombinase, Chain B, Domain 2"/>
    <property type="match status" value="1"/>
</dbReference>
<keyword evidence="6" id="KW-0175">Coiled coil</keyword>
<dbReference type="InterPro" id="IPR038109">
    <property type="entry name" value="DNA_bind_recomb_sf"/>
</dbReference>
<evidence type="ECO:0000256" key="6">
    <source>
        <dbReference type="SAM" id="Coils"/>
    </source>
</evidence>
<dbReference type="PROSITE" id="PS00397">
    <property type="entry name" value="RECOMBINASES_1"/>
    <property type="match status" value="1"/>
</dbReference>
<dbReference type="GO" id="GO:0015074">
    <property type="term" value="P:DNA integration"/>
    <property type="evidence" value="ECO:0007669"/>
    <property type="project" value="UniProtKB-KW"/>
</dbReference>
<dbReference type="Pfam" id="PF13408">
    <property type="entry name" value="Zn_ribbon_recom"/>
    <property type="match status" value="1"/>
</dbReference>
<dbReference type="PROSITE" id="PS51737">
    <property type="entry name" value="RECOMBINASE_DNA_BIND"/>
    <property type="match status" value="1"/>
</dbReference>
<evidence type="ECO:0000256" key="5">
    <source>
        <dbReference type="PROSITE-ProRule" id="PRU10137"/>
    </source>
</evidence>
<evidence type="ECO:0000256" key="4">
    <source>
        <dbReference type="PIRSR" id="PIRSR606118-50"/>
    </source>
</evidence>
<organism evidence="9 10">
    <name type="scientific">Collinsella aerofaciens</name>
    <dbReference type="NCBI Taxonomy" id="74426"/>
    <lineage>
        <taxon>Bacteria</taxon>
        <taxon>Bacillati</taxon>
        <taxon>Actinomycetota</taxon>
        <taxon>Coriobacteriia</taxon>
        <taxon>Coriobacteriales</taxon>
        <taxon>Coriobacteriaceae</taxon>
        <taxon>Collinsella</taxon>
    </lineage>
</organism>
<dbReference type="InterPro" id="IPR036162">
    <property type="entry name" value="Resolvase-like_N_sf"/>
</dbReference>
<feature type="domain" description="Resolvase/invertase-type recombinase catalytic" evidence="7">
    <location>
        <begin position="17"/>
        <end position="166"/>
    </location>
</feature>
<dbReference type="Pfam" id="PF00239">
    <property type="entry name" value="Resolvase"/>
    <property type="match status" value="1"/>
</dbReference>
<dbReference type="PANTHER" id="PTHR30461">
    <property type="entry name" value="DNA-INVERTASE FROM LAMBDOID PROPHAGE"/>
    <property type="match status" value="1"/>
</dbReference>
<reference evidence="9 10" key="1">
    <citation type="submission" date="2019-10" db="EMBL/GenBank/DDBJ databases">
        <authorList>
            <person name="Wolf R A."/>
        </authorList>
    </citation>
    <scope>NUCLEOTIDE SEQUENCE [LARGE SCALE GENOMIC DNA]</scope>
    <source>
        <strain evidence="9">Collinsella_aerofaciens_DSM_13712</strain>
    </source>
</reference>
<dbReference type="SUPFAM" id="SSF53041">
    <property type="entry name" value="Resolvase-like"/>
    <property type="match status" value="1"/>
</dbReference>
<dbReference type="InterPro" id="IPR006119">
    <property type="entry name" value="Resolv_N"/>
</dbReference>
<accession>A0A5K1IQE6</accession>
<dbReference type="GO" id="GO:0000150">
    <property type="term" value="F:DNA strand exchange activity"/>
    <property type="evidence" value="ECO:0007669"/>
    <property type="project" value="InterPro"/>
</dbReference>
<dbReference type="PROSITE" id="PS51736">
    <property type="entry name" value="RECOMBINASES_3"/>
    <property type="match status" value="1"/>
</dbReference>
<evidence type="ECO:0000313" key="10">
    <source>
        <dbReference type="Proteomes" id="UP000368032"/>
    </source>
</evidence>
<feature type="domain" description="Recombinase" evidence="8">
    <location>
        <begin position="174"/>
        <end position="310"/>
    </location>
</feature>
<evidence type="ECO:0000256" key="2">
    <source>
        <dbReference type="ARBA" id="ARBA00023125"/>
    </source>
</evidence>
<dbReference type="InterPro" id="IPR025827">
    <property type="entry name" value="Zn_ribbon_recom_dom"/>
</dbReference>
<dbReference type="EMBL" id="CABWIF010000006">
    <property type="protein sequence ID" value="VWL90468.1"/>
    <property type="molecule type" value="Genomic_DNA"/>
</dbReference>
<evidence type="ECO:0000259" key="7">
    <source>
        <dbReference type="PROSITE" id="PS51736"/>
    </source>
</evidence>